<dbReference type="Proteomes" id="UP000036756">
    <property type="component" value="Unassembled WGS sequence"/>
</dbReference>
<proteinExistence type="predicted"/>
<dbReference type="PATRIC" id="fig|1121307.3.peg.872"/>
<accession>A0A0J8G0E3</accession>
<comment type="caution">
    <text evidence="1">The sequence shown here is derived from an EMBL/GenBank/DDBJ whole genome shotgun (WGS) entry which is preliminary data.</text>
</comment>
<evidence type="ECO:0000313" key="2">
    <source>
        <dbReference type="Proteomes" id="UP000036756"/>
    </source>
</evidence>
<organism evidence="1 2">
    <name type="scientific">Clostridium cylindrosporum DSM 605</name>
    <dbReference type="NCBI Taxonomy" id="1121307"/>
    <lineage>
        <taxon>Bacteria</taxon>
        <taxon>Bacillati</taxon>
        <taxon>Bacillota</taxon>
        <taxon>Clostridia</taxon>
        <taxon>Eubacteriales</taxon>
        <taxon>Clostridiaceae</taxon>
        <taxon>Clostridium</taxon>
    </lineage>
</organism>
<sequence>MHYMKNNVYVNGDFGRNTAVAIVKENLPFYLDKEWGTVQILEDIISKIGKGSFNDILFRQDLTQLDNCKGGFTEEEKEHIKTIVINEVRAFLQNCKGDVNRLEGLVKDWS</sequence>
<keyword evidence="2" id="KW-1185">Reference proteome</keyword>
<evidence type="ECO:0000313" key="1">
    <source>
        <dbReference type="EMBL" id="KMT21256.1"/>
    </source>
</evidence>
<name>A0A0J8G0E3_CLOCY</name>
<dbReference type="STRING" id="1121307.CLCY_2c00160"/>
<dbReference type="AlphaFoldDB" id="A0A0J8G0E3"/>
<reference evidence="1 2" key="1">
    <citation type="submission" date="2015-06" db="EMBL/GenBank/DDBJ databases">
        <title>Draft genome sequence of the purine-degrading Clostridium cylindrosporum HC-1 (DSM 605).</title>
        <authorList>
            <person name="Poehlein A."/>
            <person name="Schiel-Bengelsdorf B."/>
            <person name="Bengelsdorf F."/>
            <person name="Daniel R."/>
            <person name="Duerre P."/>
        </authorList>
    </citation>
    <scope>NUCLEOTIDE SEQUENCE [LARGE SCALE GENOMIC DNA]</scope>
    <source>
        <strain evidence="1 2">DSM 605</strain>
    </source>
</reference>
<dbReference type="EMBL" id="LFVU01000027">
    <property type="protein sequence ID" value="KMT21256.1"/>
    <property type="molecule type" value="Genomic_DNA"/>
</dbReference>
<dbReference type="RefSeq" id="WP_048570704.1">
    <property type="nucleotide sequence ID" value="NZ_LFVU01000027.1"/>
</dbReference>
<protein>
    <submittedName>
        <fullName evidence="1">Uncharacterized protein</fullName>
    </submittedName>
</protein>
<gene>
    <name evidence="1" type="ORF">CLCY_2c00160</name>
</gene>